<protein>
    <recommendedName>
        <fullName evidence="11">Anaphase-promoting complex subunit 6</fullName>
    </recommendedName>
</protein>
<dbReference type="InterPro" id="IPR019734">
    <property type="entry name" value="TPR_rpt"/>
</dbReference>
<reference evidence="9 10" key="1">
    <citation type="submission" date="2023-10" db="EMBL/GenBank/DDBJ databases">
        <authorList>
            <person name="Maclean D."/>
            <person name="Macfadyen A."/>
        </authorList>
    </citation>
    <scope>NUCLEOTIDE SEQUENCE [LARGE SCALE GENOMIC DNA]</scope>
</reference>
<dbReference type="PROSITE" id="PS50005">
    <property type="entry name" value="TPR"/>
    <property type="match status" value="3"/>
</dbReference>
<dbReference type="SUPFAM" id="SSF48452">
    <property type="entry name" value="TPR-like"/>
    <property type="match status" value="2"/>
</dbReference>
<feature type="repeat" description="TPR" evidence="7">
    <location>
        <begin position="517"/>
        <end position="550"/>
    </location>
</feature>
<evidence type="ECO:0000256" key="1">
    <source>
        <dbReference type="ARBA" id="ARBA00022618"/>
    </source>
</evidence>
<feature type="repeat" description="TPR" evidence="7">
    <location>
        <begin position="376"/>
        <end position="409"/>
    </location>
</feature>
<evidence type="ECO:0008006" key="11">
    <source>
        <dbReference type="Google" id="ProtNLM"/>
    </source>
</evidence>
<proteinExistence type="predicted"/>
<keyword evidence="6" id="KW-0131">Cell cycle</keyword>
<dbReference type="Gene3D" id="1.25.40.10">
    <property type="entry name" value="Tetratricopeptide repeat domain"/>
    <property type="match status" value="2"/>
</dbReference>
<evidence type="ECO:0000256" key="2">
    <source>
        <dbReference type="ARBA" id="ARBA00022737"/>
    </source>
</evidence>
<evidence type="ECO:0000313" key="9">
    <source>
        <dbReference type="EMBL" id="CAK0783252.1"/>
    </source>
</evidence>
<evidence type="ECO:0000256" key="3">
    <source>
        <dbReference type="ARBA" id="ARBA00022776"/>
    </source>
</evidence>
<dbReference type="SUPFAM" id="SSF81901">
    <property type="entry name" value="HCP-like"/>
    <property type="match status" value="1"/>
</dbReference>
<feature type="compositionally biased region" description="Polar residues" evidence="8">
    <location>
        <begin position="251"/>
        <end position="261"/>
    </location>
</feature>
<comment type="caution">
    <text evidence="9">The sequence shown here is derived from an EMBL/GenBank/DDBJ whole genome shotgun (WGS) entry which is preliminary data.</text>
</comment>
<evidence type="ECO:0000313" key="10">
    <source>
        <dbReference type="Proteomes" id="UP001314263"/>
    </source>
</evidence>
<feature type="repeat" description="TPR" evidence="7">
    <location>
        <begin position="551"/>
        <end position="584"/>
    </location>
</feature>
<dbReference type="GO" id="GO:0045842">
    <property type="term" value="P:positive regulation of mitotic metaphase/anaphase transition"/>
    <property type="evidence" value="ECO:0007669"/>
    <property type="project" value="TreeGrafter"/>
</dbReference>
<gene>
    <name evidence="9" type="ORF">CVIRNUC_006451</name>
</gene>
<keyword evidence="10" id="KW-1185">Reference proteome</keyword>
<keyword evidence="5 7" id="KW-0802">TPR repeat</keyword>
<dbReference type="PANTHER" id="PTHR12558:SF9">
    <property type="entry name" value="CELL DIVISION CYCLE PROTEIN 16 HOMOLOG"/>
    <property type="match status" value="1"/>
</dbReference>
<evidence type="ECO:0000256" key="5">
    <source>
        <dbReference type="ARBA" id="ARBA00022803"/>
    </source>
</evidence>
<dbReference type="Pfam" id="PF13181">
    <property type="entry name" value="TPR_8"/>
    <property type="match status" value="1"/>
</dbReference>
<evidence type="ECO:0000256" key="7">
    <source>
        <dbReference type="PROSITE-ProRule" id="PRU00339"/>
    </source>
</evidence>
<organism evidence="9 10">
    <name type="scientific">Coccomyxa viridis</name>
    <dbReference type="NCBI Taxonomy" id="1274662"/>
    <lineage>
        <taxon>Eukaryota</taxon>
        <taxon>Viridiplantae</taxon>
        <taxon>Chlorophyta</taxon>
        <taxon>core chlorophytes</taxon>
        <taxon>Trebouxiophyceae</taxon>
        <taxon>Trebouxiophyceae incertae sedis</taxon>
        <taxon>Coccomyxaceae</taxon>
        <taxon>Coccomyxa</taxon>
    </lineage>
</organism>
<keyword evidence="3" id="KW-0498">Mitosis</keyword>
<dbReference type="Pfam" id="PF13176">
    <property type="entry name" value="TPR_7"/>
    <property type="match status" value="1"/>
</dbReference>
<dbReference type="Pfam" id="PF12895">
    <property type="entry name" value="ANAPC3"/>
    <property type="match status" value="1"/>
</dbReference>
<dbReference type="PANTHER" id="PTHR12558">
    <property type="entry name" value="CELL DIVISION CYCLE 16,23,27"/>
    <property type="match status" value="1"/>
</dbReference>
<dbReference type="EMBL" id="CAUYUE010000008">
    <property type="protein sequence ID" value="CAK0783252.1"/>
    <property type="molecule type" value="Genomic_DNA"/>
</dbReference>
<dbReference type="InterPro" id="IPR011716">
    <property type="entry name" value="TPR-3"/>
</dbReference>
<dbReference type="SMART" id="SM00028">
    <property type="entry name" value="TPR"/>
    <property type="match status" value="7"/>
</dbReference>
<dbReference type="GO" id="GO:0005680">
    <property type="term" value="C:anaphase-promoting complex"/>
    <property type="evidence" value="ECO:0007669"/>
    <property type="project" value="TreeGrafter"/>
</dbReference>
<feature type="region of interest" description="Disordered" evidence="8">
    <location>
        <begin position="251"/>
        <end position="297"/>
    </location>
</feature>
<dbReference type="InterPro" id="IPR011990">
    <property type="entry name" value="TPR-like_helical_dom_sf"/>
</dbReference>
<accession>A0AAV1IAN0</accession>
<keyword evidence="4" id="KW-0833">Ubl conjugation pathway</keyword>
<dbReference type="Pfam" id="PF07720">
    <property type="entry name" value="TPR_3"/>
    <property type="match status" value="1"/>
</dbReference>
<dbReference type="Proteomes" id="UP001314263">
    <property type="component" value="Unassembled WGS sequence"/>
</dbReference>
<dbReference type="GO" id="GO:0051301">
    <property type="term" value="P:cell division"/>
    <property type="evidence" value="ECO:0007669"/>
    <property type="project" value="UniProtKB-KW"/>
</dbReference>
<sequence length="605" mass="66579">MAASLPTEELCGRLRPLVQDCLAKHLYDSAIFYADKLNTLSKQAPQDAYLLAQAFYVGRQYRRALALLKDSELVEADIRCRYLAARCLAAVEDWDECLTIMGGPDPTEAELQGMQESTADAELGRELSYTGAMCLLRGQVYEAQENRARAVRWYKTALVIDPFCVEAFKALTEGHMLTSDEEASLRDSLRFRERDRWLHLLYRAKSRKHESYTMDATLAPLEAPAALLPAPAPAAAKQSAPAAVVAPLQPSASARVNSHQAADSAGMRTRSRAHRETSPGADTVMQDGVPDEDAENAGKGGCGLGGNLDVAICRADWHLHKGEHQACYALTAELIARDPYALEAMPLHLVASLELGKKNELFLRAHKLVEDYPEHAVAWFGVGCYYQSIGRFDSARQYFGKATTMDASFAPAWLGFSHAFAAQDESDQAMAAYRTAARLFPGLHDPLLGMGCEYARMNSTALAQQLLRSAHAVCPQDPQPCHELGCLFYRGGDYATAKIWLTMANEKMPRPLTAACEPTIAALGHVYRKLRMFREAAACFDTALSILPGQASTFAGLAYTYHLEDRIQDAIDNYHKALALKPEDAFVAEMLTLAMQDSARSEYAF</sequence>
<keyword evidence="1" id="KW-0132">Cell division</keyword>
<name>A0AAV1IAN0_9CHLO</name>
<dbReference type="AlphaFoldDB" id="A0AAV1IAN0"/>
<evidence type="ECO:0000256" key="4">
    <source>
        <dbReference type="ARBA" id="ARBA00022786"/>
    </source>
</evidence>
<dbReference type="GO" id="GO:0005737">
    <property type="term" value="C:cytoplasm"/>
    <property type="evidence" value="ECO:0007669"/>
    <property type="project" value="TreeGrafter"/>
</dbReference>
<dbReference type="GO" id="GO:0031145">
    <property type="term" value="P:anaphase-promoting complex-dependent catabolic process"/>
    <property type="evidence" value="ECO:0007669"/>
    <property type="project" value="TreeGrafter"/>
</dbReference>
<evidence type="ECO:0000256" key="8">
    <source>
        <dbReference type="SAM" id="MobiDB-lite"/>
    </source>
</evidence>
<keyword evidence="2" id="KW-0677">Repeat</keyword>
<evidence type="ECO:0000256" key="6">
    <source>
        <dbReference type="ARBA" id="ARBA00023306"/>
    </source>
</evidence>
<dbReference type="GO" id="GO:0016567">
    <property type="term" value="P:protein ubiquitination"/>
    <property type="evidence" value="ECO:0007669"/>
    <property type="project" value="TreeGrafter"/>
</dbReference>